<gene>
    <name evidence="3" type="primary">nlhH_5</name>
    <name evidence="3" type="ORF">LMG26411_02639</name>
</gene>
<dbReference type="GO" id="GO:0106435">
    <property type="term" value="F:carboxylesterase activity"/>
    <property type="evidence" value="ECO:0007669"/>
    <property type="project" value="UniProtKB-EC"/>
</dbReference>
<keyword evidence="4" id="KW-1185">Reference proteome</keyword>
<comment type="caution">
    <text evidence="3">The sequence shown here is derived from an EMBL/GenBank/DDBJ whole genome shotgun (WGS) entry which is preliminary data.</text>
</comment>
<evidence type="ECO:0000256" key="1">
    <source>
        <dbReference type="ARBA" id="ARBA00022801"/>
    </source>
</evidence>
<name>A0ABN7Q268_9BURK</name>
<dbReference type="Proteomes" id="UP000672657">
    <property type="component" value="Unassembled WGS sequence"/>
</dbReference>
<dbReference type="RefSeq" id="WP_211953710.1">
    <property type="nucleotide sequence ID" value="NZ_CAJPVI010000014.1"/>
</dbReference>
<dbReference type="PANTHER" id="PTHR48081">
    <property type="entry name" value="AB HYDROLASE SUPERFAMILY PROTEIN C4A8.06C"/>
    <property type="match status" value="1"/>
</dbReference>
<dbReference type="InterPro" id="IPR029058">
    <property type="entry name" value="AB_hydrolase_fold"/>
</dbReference>
<evidence type="ECO:0000259" key="2">
    <source>
        <dbReference type="Pfam" id="PF07859"/>
    </source>
</evidence>
<reference evidence="3 4" key="1">
    <citation type="submission" date="2021-03" db="EMBL/GenBank/DDBJ databases">
        <authorList>
            <person name="Peeters C."/>
        </authorList>
    </citation>
    <scope>NUCLEOTIDE SEQUENCE [LARGE SCALE GENOMIC DNA]</scope>
    <source>
        <strain evidence="3 4">LMG 26411</strain>
    </source>
</reference>
<keyword evidence="1 3" id="KW-0378">Hydrolase</keyword>
<evidence type="ECO:0000313" key="4">
    <source>
        <dbReference type="Proteomes" id="UP000672657"/>
    </source>
</evidence>
<dbReference type="InterPro" id="IPR013094">
    <property type="entry name" value="AB_hydrolase_3"/>
</dbReference>
<dbReference type="PANTHER" id="PTHR48081:SF8">
    <property type="entry name" value="ALPHA_BETA HYDROLASE FOLD-3 DOMAIN-CONTAINING PROTEIN-RELATED"/>
    <property type="match status" value="1"/>
</dbReference>
<evidence type="ECO:0000313" key="3">
    <source>
        <dbReference type="EMBL" id="CAG2144876.1"/>
    </source>
</evidence>
<protein>
    <submittedName>
        <fullName evidence="3">Carboxylesterase NlhH</fullName>
        <ecNumber evidence="3">3.1.1.1</ecNumber>
    </submittedName>
</protein>
<dbReference type="SUPFAM" id="SSF53474">
    <property type="entry name" value="alpha/beta-Hydrolases"/>
    <property type="match status" value="1"/>
</dbReference>
<dbReference type="Pfam" id="PF07859">
    <property type="entry name" value="Abhydrolase_3"/>
    <property type="match status" value="1"/>
</dbReference>
<dbReference type="EC" id="3.1.1.1" evidence="3"/>
<accession>A0ABN7Q268</accession>
<dbReference type="InterPro" id="IPR050300">
    <property type="entry name" value="GDXG_lipolytic_enzyme"/>
</dbReference>
<dbReference type="Gene3D" id="3.40.50.1820">
    <property type="entry name" value="alpha/beta hydrolase"/>
    <property type="match status" value="1"/>
</dbReference>
<sequence>MTVDAETQAFMAKLSAAATKPRHLMTPAEAREAFGRLRGILAPGPELREVRDLAIPVEGGALPVRLYVPEGQPPALLVYFHGGGWVVGGIEEFDPLCRELASGAGIAVALVEYRKAPEHPFPGPVEDAWQAACWLSAMRRELLGAELPLLVGGDSAGANLAIATTLRAREKAGPALAGQLLVYPVTDCRFDRASYVDPANQLLTNRETMQWYWTQYAHDEGSRASMLASPCRAPDLSGLPEAIVLTAEHDVLRDEGEEYAGRLRDAGVAVHHWRAPSQMHGFLMMLGILPGSREGLRFVCERLRAVAAAASAAA</sequence>
<organism evidence="3 4">
    <name type="scientific">Cupriavidus numazuensis</name>
    <dbReference type="NCBI Taxonomy" id="221992"/>
    <lineage>
        <taxon>Bacteria</taxon>
        <taxon>Pseudomonadati</taxon>
        <taxon>Pseudomonadota</taxon>
        <taxon>Betaproteobacteria</taxon>
        <taxon>Burkholderiales</taxon>
        <taxon>Burkholderiaceae</taxon>
        <taxon>Cupriavidus</taxon>
    </lineage>
</organism>
<feature type="domain" description="Alpha/beta hydrolase fold-3" evidence="2">
    <location>
        <begin position="77"/>
        <end position="283"/>
    </location>
</feature>
<proteinExistence type="predicted"/>
<dbReference type="EMBL" id="CAJPVI010000014">
    <property type="protein sequence ID" value="CAG2144876.1"/>
    <property type="molecule type" value="Genomic_DNA"/>
</dbReference>